<organism evidence="2 3">
    <name type="scientific">Streptomyces sodiiphilus</name>
    <dbReference type="NCBI Taxonomy" id="226217"/>
    <lineage>
        <taxon>Bacteria</taxon>
        <taxon>Bacillati</taxon>
        <taxon>Actinomycetota</taxon>
        <taxon>Actinomycetes</taxon>
        <taxon>Kitasatosporales</taxon>
        <taxon>Streptomycetaceae</taxon>
        <taxon>Streptomyces</taxon>
    </lineage>
</organism>
<dbReference type="Proteomes" id="UP001501303">
    <property type="component" value="Unassembled WGS sequence"/>
</dbReference>
<dbReference type="PANTHER" id="PTHR43747">
    <property type="entry name" value="FAD-BINDING PROTEIN"/>
    <property type="match status" value="1"/>
</dbReference>
<dbReference type="RefSeq" id="WP_344265149.1">
    <property type="nucleotide sequence ID" value="NZ_BAAAMJ010000058.1"/>
</dbReference>
<name>A0ABN2PVJ5_9ACTN</name>
<dbReference type="Pfam" id="PF04820">
    <property type="entry name" value="Trp_halogenase"/>
    <property type="match status" value="1"/>
</dbReference>
<dbReference type="InterPro" id="IPR050816">
    <property type="entry name" value="Flavin-dep_Halogenase_NPB"/>
</dbReference>
<keyword evidence="3" id="KW-1185">Reference proteome</keyword>
<dbReference type="InterPro" id="IPR036188">
    <property type="entry name" value="FAD/NAD-bd_sf"/>
</dbReference>
<dbReference type="Gene3D" id="3.50.50.60">
    <property type="entry name" value="FAD/NAD(P)-binding domain"/>
    <property type="match status" value="1"/>
</dbReference>
<reference evidence="2 3" key="1">
    <citation type="journal article" date="2019" name="Int. J. Syst. Evol. Microbiol.">
        <title>The Global Catalogue of Microorganisms (GCM) 10K type strain sequencing project: providing services to taxonomists for standard genome sequencing and annotation.</title>
        <authorList>
            <consortium name="The Broad Institute Genomics Platform"/>
            <consortium name="The Broad Institute Genome Sequencing Center for Infectious Disease"/>
            <person name="Wu L."/>
            <person name="Ma J."/>
        </authorList>
    </citation>
    <scope>NUCLEOTIDE SEQUENCE [LARGE SCALE GENOMIC DNA]</scope>
    <source>
        <strain evidence="2 3">JCM 13581</strain>
    </source>
</reference>
<proteinExistence type="inferred from homology"/>
<dbReference type="PANTHER" id="PTHR43747:SF4">
    <property type="entry name" value="FLAVIN-DEPENDENT TRYPTOPHAN HALOGENASE"/>
    <property type="match status" value="1"/>
</dbReference>
<dbReference type="InterPro" id="IPR006905">
    <property type="entry name" value="Flavin_halogenase"/>
</dbReference>
<gene>
    <name evidence="2" type="ORF">GCM10009716_42540</name>
</gene>
<sequence length="516" mass="58212">MLNKVVIVGGGTAGWMTASYFKAAFGDRIDITLVESGTVGAVGVGEATFSDIRHFFEFLGLKESDWMPACNATYKLAVRFENWREPGHYFYHPFEQMRSVNGFPLTDWWLQQRPSDRFDKDCFAMASIIDAGRSPRHLNGALLDTPYDESAEEMQGLTMSEHQGRTQFPYAYHFEAALLAKYLSAYAVERGVRHIVDDVRDVELDERGWISSVRTAEHGDITGDLYIDCTGFRGLLLNKALEEPFLSFQENLPNDSAIALQVPMDMERRGILPCTTATAQDAGWIWTIPLTGRVGTGYVYARDYISPDEAERTLREFVGPAAADAEANHIRMRIGRSRNSWVKNCVGIGLSSGFVEPLESTGIFFIHHAIEQLVNNFPGEDWNPAHRDLYNQSVAHVMEGVREFLTVHYATAKRADNQYWRDTKTRPLPEGLAERLEKWKTQLPNTETVYPYYHGLPPYSYMCVLLGMGGIELNPSPALALSDPRAAAREFEAIRQKTEKLVDVLPAAYDYFTRLG</sequence>
<comment type="similarity">
    <text evidence="1">Belongs to the flavin-dependent halogenase family. Bacterial tryptophan halogenase subfamily.</text>
</comment>
<protein>
    <submittedName>
        <fullName evidence="2">Tryptophan 7-halogenase</fullName>
    </submittedName>
</protein>
<evidence type="ECO:0000256" key="1">
    <source>
        <dbReference type="ARBA" id="ARBA00038396"/>
    </source>
</evidence>
<comment type="caution">
    <text evidence="2">The sequence shown here is derived from an EMBL/GenBank/DDBJ whole genome shotgun (WGS) entry which is preliminary data.</text>
</comment>
<evidence type="ECO:0000313" key="2">
    <source>
        <dbReference type="EMBL" id="GAA1930593.1"/>
    </source>
</evidence>
<dbReference type="PIRSF" id="PIRSF011396">
    <property type="entry name" value="Trp_halogenase"/>
    <property type="match status" value="1"/>
</dbReference>
<dbReference type="SUPFAM" id="SSF51905">
    <property type="entry name" value="FAD/NAD(P)-binding domain"/>
    <property type="match status" value="1"/>
</dbReference>
<evidence type="ECO:0000313" key="3">
    <source>
        <dbReference type="Proteomes" id="UP001501303"/>
    </source>
</evidence>
<accession>A0ABN2PVJ5</accession>
<dbReference type="EMBL" id="BAAAMJ010000058">
    <property type="protein sequence ID" value="GAA1930593.1"/>
    <property type="molecule type" value="Genomic_DNA"/>
</dbReference>
<dbReference type="InterPro" id="IPR033856">
    <property type="entry name" value="Trp_halogen"/>
</dbReference>